<comment type="caution">
    <text evidence="1">The sequence shown here is derived from an EMBL/GenBank/DDBJ whole genome shotgun (WGS) entry which is preliminary data.</text>
</comment>
<dbReference type="EMBL" id="JAUSVB010000003">
    <property type="protein sequence ID" value="MDQ0373913.1"/>
    <property type="molecule type" value="Genomic_DNA"/>
</dbReference>
<gene>
    <name evidence="1" type="ORF">J2X26_002234</name>
</gene>
<accession>A0ABU0EFP3</accession>
<proteinExistence type="predicted"/>
<reference evidence="1 2" key="1">
    <citation type="submission" date="2023-07" db="EMBL/GenBank/DDBJ databases">
        <title>Sorghum-associated microbial communities from plants grown in Nebraska, USA.</title>
        <authorList>
            <person name="Schachtman D."/>
        </authorList>
    </citation>
    <scope>NUCLEOTIDE SEQUENCE [LARGE SCALE GENOMIC DNA]</scope>
    <source>
        <strain evidence="1 2">BE332</strain>
    </source>
</reference>
<protein>
    <submittedName>
        <fullName evidence="1">Uncharacterized protein</fullName>
    </submittedName>
</protein>
<organism evidence="1 2">
    <name type="scientific">Cellulomonas humilata</name>
    <dbReference type="NCBI Taxonomy" id="144055"/>
    <lineage>
        <taxon>Bacteria</taxon>
        <taxon>Bacillati</taxon>
        <taxon>Actinomycetota</taxon>
        <taxon>Actinomycetes</taxon>
        <taxon>Micrococcales</taxon>
        <taxon>Cellulomonadaceae</taxon>
        <taxon>Cellulomonas</taxon>
    </lineage>
</organism>
<dbReference type="Proteomes" id="UP001239626">
    <property type="component" value="Unassembled WGS sequence"/>
</dbReference>
<keyword evidence="2" id="KW-1185">Reference proteome</keyword>
<sequence>MAISTCTEYRQELVDQDAAAKAERALIGQQLQDCFDSLDQLFDGKSRFHASEIAHIVEPDNGFTKAEKSLLVKAKLCADEARAKTSAIDAKYSTLRVALQKEAFDKKVNVGLMAIYSPDQTSAAEAWMSAHGPGLLVGIEVHDVEELRAEIETDRCVGALALFASFDNGAIAVQVDQADVADLVASVQQTVQMKVSDYLYVDGPLQGDPPAALEDLKELLGAGVLDLGWTSVDSGPNVCELLTSDDQFTSDDLHGAEERTVEVKSLILYDDFDRRGFAYCERSLRRLSDDPCVSHPVHLHKDFDFKYVTGMETQTANTTSRLTQVQLKESAKLVVSANFGAPALASMGTQVEQAVERTEAHQKLSEVRLTVTYKEAYEESATLPLPDHTPQGYRIDVPCGFRTLIIVDGEITVRQKWHYDPVGRVCELDNEYEVLHASLDADISVDLQHGSDQVTSKQVPGSLPCP</sequence>
<evidence type="ECO:0000313" key="2">
    <source>
        <dbReference type="Proteomes" id="UP001239626"/>
    </source>
</evidence>
<dbReference type="RefSeq" id="WP_307492274.1">
    <property type="nucleotide sequence ID" value="NZ_JAUSVB010000003.1"/>
</dbReference>
<name>A0ABU0EFP3_9CELL</name>
<evidence type="ECO:0000313" key="1">
    <source>
        <dbReference type="EMBL" id="MDQ0373913.1"/>
    </source>
</evidence>